<dbReference type="Pfam" id="PF01261">
    <property type="entry name" value="AP_endonuc_2"/>
    <property type="match status" value="1"/>
</dbReference>
<evidence type="ECO:0000313" key="4">
    <source>
        <dbReference type="Proteomes" id="UP000182284"/>
    </source>
</evidence>
<proteinExistence type="predicted"/>
<evidence type="ECO:0000313" key="3">
    <source>
        <dbReference type="EMBL" id="SDF80583.1"/>
    </source>
</evidence>
<evidence type="ECO:0000256" key="1">
    <source>
        <dbReference type="SAM" id="SignalP"/>
    </source>
</evidence>
<name>A0A1G7P2U6_9RHOB</name>
<dbReference type="Gene3D" id="3.20.20.150">
    <property type="entry name" value="Divalent-metal-dependent TIM barrel enzymes"/>
    <property type="match status" value="1"/>
</dbReference>
<feature type="chain" id="PRO_5010172277" evidence="1">
    <location>
        <begin position="23"/>
        <end position="283"/>
    </location>
</feature>
<feature type="domain" description="Xylose isomerase-like TIM barrel" evidence="2">
    <location>
        <begin position="49"/>
        <end position="273"/>
    </location>
</feature>
<dbReference type="OrthoDB" id="9798407at2"/>
<dbReference type="Proteomes" id="UP000182284">
    <property type="component" value="Unassembled WGS sequence"/>
</dbReference>
<evidence type="ECO:0000259" key="2">
    <source>
        <dbReference type="Pfam" id="PF01261"/>
    </source>
</evidence>
<protein>
    <submittedName>
        <fullName evidence="3">Sugar phosphate isomerase/epimerase</fullName>
    </submittedName>
</protein>
<dbReference type="PANTHER" id="PTHR12110">
    <property type="entry name" value="HYDROXYPYRUVATE ISOMERASE"/>
    <property type="match status" value="1"/>
</dbReference>
<keyword evidence="3" id="KW-0413">Isomerase</keyword>
<gene>
    <name evidence="3" type="ORF">SAMN04488117_107201</name>
</gene>
<organism evidence="3 4">
    <name type="scientific">Celeribacter baekdonensis</name>
    <dbReference type="NCBI Taxonomy" id="875171"/>
    <lineage>
        <taxon>Bacteria</taxon>
        <taxon>Pseudomonadati</taxon>
        <taxon>Pseudomonadota</taxon>
        <taxon>Alphaproteobacteria</taxon>
        <taxon>Rhodobacterales</taxon>
        <taxon>Roseobacteraceae</taxon>
        <taxon>Celeribacter</taxon>
    </lineage>
</organism>
<dbReference type="RefSeq" id="WP_074645793.1">
    <property type="nucleotide sequence ID" value="NZ_FNBL01000007.1"/>
</dbReference>
<keyword evidence="1" id="KW-0732">Signal</keyword>
<dbReference type="GO" id="GO:0016853">
    <property type="term" value="F:isomerase activity"/>
    <property type="evidence" value="ECO:0007669"/>
    <property type="project" value="UniProtKB-KW"/>
</dbReference>
<dbReference type="InterPro" id="IPR036237">
    <property type="entry name" value="Xyl_isomerase-like_sf"/>
</dbReference>
<dbReference type="InterPro" id="IPR050312">
    <property type="entry name" value="IolE/XylAMocC-like"/>
</dbReference>
<feature type="signal peptide" evidence="1">
    <location>
        <begin position="1"/>
        <end position="22"/>
    </location>
</feature>
<dbReference type="SUPFAM" id="SSF51658">
    <property type="entry name" value="Xylose isomerase-like"/>
    <property type="match status" value="1"/>
</dbReference>
<dbReference type="AlphaFoldDB" id="A0A1G7P2U6"/>
<sequence>MTYKSTTLVAVVAALCATTALAQNRAVSDLPIAIQMYTLRDHGTLEEQLAAVEAAGITAVETVGFQNQPADALKALLDTHGVTAISTHAQLADLRDNLDEVVAFNETLGNSYLTVPYLAEDMRPTDVAGWTALGEELKQIANEIADDGMTLAYHNHDFEMVEYDGRTALEIMMEAAGPEVMAEIDLAWVDRGGLDPAEYLGRFDGRVFAVHVKDNAPEGENTDQRGFAIPGQGTLDWASILQAAEDAGVHWYIIEHDLPVDAAVVASEGADFLVEMLPESAAR</sequence>
<reference evidence="3 4" key="1">
    <citation type="submission" date="2016-10" db="EMBL/GenBank/DDBJ databases">
        <authorList>
            <person name="de Groot N.N."/>
        </authorList>
    </citation>
    <scope>NUCLEOTIDE SEQUENCE [LARGE SCALE GENOMIC DNA]</scope>
    <source>
        <strain evidence="3 4">DSM 27375</strain>
    </source>
</reference>
<dbReference type="InterPro" id="IPR013022">
    <property type="entry name" value="Xyl_isomerase-like_TIM-brl"/>
</dbReference>
<dbReference type="PANTHER" id="PTHR12110:SF41">
    <property type="entry name" value="INOSOSE DEHYDRATASE"/>
    <property type="match status" value="1"/>
</dbReference>
<dbReference type="EMBL" id="FNBL01000007">
    <property type="protein sequence ID" value="SDF80583.1"/>
    <property type="molecule type" value="Genomic_DNA"/>
</dbReference>
<accession>A0A1G7P2U6</accession>